<reference evidence="2 3" key="1">
    <citation type="journal article" date="2016" name="Front. Microbiol.">
        <title>Genomic Resource of Rice Seed Associated Bacteria.</title>
        <authorList>
            <person name="Midha S."/>
            <person name="Bansal K."/>
            <person name="Sharma S."/>
            <person name="Kumar N."/>
            <person name="Patil P.P."/>
            <person name="Chaudhry V."/>
            <person name="Patil P.B."/>
        </authorList>
    </citation>
    <scope>NUCLEOTIDE SEQUENCE [LARGE SCALE GENOMIC DNA]</scope>
    <source>
        <strain evidence="2 3">NS220</strain>
    </source>
</reference>
<evidence type="ECO:0000313" key="3">
    <source>
        <dbReference type="Proteomes" id="UP000075025"/>
    </source>
</evidence>
<feature type="transmembrane region" description="Helical" evidence="1">
    <location>
        <begin position="12"/>
        <end position="35"/>
    </location>
</feature>
<sequence length="110" mass="11011">MRRLLRDERGSVTAEFAVAVPAVIVVLALGVGVLASAAAAVRLEHVSAESARLLGRGDDARAFAALGEIGASMSVSHREGLVCVEASAPVPLSVPLPPVSARACALDGGG</sequence>
<dbReference type="RefSeq" id="WP_058624733.1">
    <property type="nucleotide sequence ID" value="NZ_LDRT01000113.1"/>
</dbReference>
<organism evidence="2 3">
    <name type="scientific">Microbacterium testaceum</name>
    <name type="common">Aureobacterium testaceum</name>
    <name type="synonym">Brevibacterium testaceum</name>
    <dbReference type="NCBI Taxonomy" id="2033"/>
    <lineage>
        <taxon>Bacteria</taxon>
        <taxon>Bacillati</taxon>
        <taxon>Actinomycetota</taxon>
        <taxon>Actinomycetes</taxon>
        <taxon>Micrococcales</taxon>
        <taxon>Microbacteriaceae</taxon>
        <taxon>Microbacterium</taxon>
    </lineage>
</organism>
<keyword evidence="1" id="KW-0812">Transmembrane</keyword>
<gene>
    <name evidence="2" type="ORF">NS220_14525</name>
</gene>
<dbReference type="OrthoDB" id="5073539at2"/>
<dbReference type="AlphaFoldDB" id="A0A147EUY4"/>
<dbReference type="EMBL" id="LDRT01000113">
    <property type="protein sequence ID" value="KTR91578.1"/>
    <property type="molecule type" value="Genomic_DNA"/>
</dbReference>
<keyword evidence="1" id="KW-1133">Transmembrane helix</keyword>
<comment type="caution">
    <text evidence="2">The sequence shown here is derived from an EMBL/GenBank/DDBJ whole genome shotgun (WGS) entry which is preliminary data.</text>
</comment>
<evidence type="ECO:0008006" key="4">
    <source>
        <dbReference type="Google" id="ProtNLM"/>
    </source>
</evidence>
<dbReference type="Proteomes" id="UP000075025">
    <property type="component" value="Unassembled WGS sequence"/>
</dbReference>
<protein>
    <recommendedName>
        <fullName evidence="4">TadE-like protein</fullName>
    </recommendedName>
</protein>
<proteinExistence type="predicted"/>
<name>A0A147EUY4_MICTE</name>
<keyword evidence="1" id="KW-0472">Membrane</keyword>
<evidence type="ECO:0000256" key="1">
    <source>
        <dbReference type="SAM" id="Phobius"/>
    </source>
</evidence>
<accession>A0A147EUY4</accession>
<dbReference type="PATRIC" id="fig|2033.6.peg.332"/>
<evidence type="ECO:0000313" key="2">
    <source>
        <dbReference type="EMBL" id="KTR91578.1"/>
    </source>
</evidence>